<accession>A0A7J6MSX0</accession>
<evidence type="ECO:0000256" key="1">
    <source>
        <dbReference type="ARBA" id="ARBA00022723"/>
    </source>
</evidence>
<evidence type="ECO:0000256" key="5">
    <source>
        <dbReference type="SAM" id="Phobius"/>
    </source>
</evidence>
<gene>
    <name evidence="7" type="ORF">FOL46_004968</name>
</gene>
<dbReference type="CDD" id="cd16473">
    <property type="entry name" value="RING-H2_RNF103"/>
    <property type="match status" value="1"/>
</dbReference>
<dbReference type="InterPro" id="IPR001841">
    <property type="entry name" value="Znf_RING"/>
</dbReference>
<dbReference type="Proteomes" id="UP000572268">
    <property type="component" value="Unassembled WGS sequence"/>
</dbReference>
<evidence type="ECO:0000256" key="2">
    <source>
        <dbReference type="ARBA" id="ARBA00022771"/>
    </source>
</evidence>
<keyword evidence="2 4" id="KW-0863">Zinc-finger</keyword>
<feature type="transmembrane region" description="Helical" evidence="5">
    <location>
        <begin position="87"/>
        <end position="107"/>
    </location>
</feature>
<dbReference type="AlphaFoldDB" id="A0A7J6MSX0"/>
<keyword evidence="1" id="KW-0479">Metal-binding</keyword>
<dbReference type="SUPFAM" id="SSF57850">
    <property type="entry name" value="RING/U-box"/>
    <property type="match status" value="1"/>
</dbReference>
<keyword evidence="5" id="KW-0472">Membrane</keyword>
<proteinExistence type="predicted"/>
<dbReference type="InterPro" id="IPR000560">
    <property type="entry name" value="His_Pase_clade-2"/>
</dbReference>
<keyword evidence="5" id="KW-1133">Transmembrane helix</keyword>
<dbReference type="Gene3D" id="3.40.50.1240">
    <property type="entry name" value="Phosphoglycerate mutase-like"/>
    <property type="match status" value="1"/>
</dbReference>
<evidence type="ECO:0000256" key="3">
    <source>
        <dbReference type="ARBA" id="ARBA00022833"/>
    </source>
</evidence>
<dbReference type="InterPro" id="IPR029033">
    <property type="entry name" value="His_PPase_superfam"/>
</dbReference>
<name>A0A7J6MSX0_PEROL</name>
<keyword evidence="3" id="KW-0862">Zinc</keyword>
<organism evidence="7 8">
    <name type="scientific">Perkinsus olseni</name>
    <name type="common">Perkinsus atlanticus</name>
    <dbReference type="NCBI Taxonomy" id="32597"/>
    <lineage>
        <taxon>Eukaryota</taxon>
        <taxon>Sar</taxon>
        <taxon>Alveolata</taxon>
        <taxon>Perkinsozoa</taxon>
        <taxon>Perkinsea</taxon>
        <taxon>Perkinsida</taxon>
        <taxon>Perkinsidae</taxon>
        <taxon>Perkinsus</taxon>
    </lineage>
</organism>
<dbReference type="Gene3D" id="3.30.40.10">
    <property type="entry name" value="Zinc/RING finger domain, C3HC4 (zinc finger)"/>
    <property type="match status" value="1"/>
</dbReference>
<sequence length="508" mass="57868">MAVREDVTDGGGLDVLERERREAEEQEPPIIEMFNMFPHESGIVMRRGVELGMVCSVVLIAHCAYLIAYNWPTEGLLESDMSFFDRLLLLLCVIRVVAAVPRPFFWFKTRKLFVEARYEPTPQLVAQRLIDIYFHPFRVERWLLWSYYIWLGFTTALLWLTPGSVSGPSELAKALWKHVMMNLASIILHRVACVSLFYWLMESDFKRGIPADVLDKYSKVETYLPGCPLSPCRSAKDHHLYNSGECSICYCAYEKGEHIRVLCCGHSFHTDCVDTWLVAHQNRCPLCLGVVGPAFDDGVERPVSDCQIPSEPEVMFRSTDVPRVYQSAEAFAMGMFPDIVNEDAKNLRIIIPDSRRDTMTPSATVCPRLNDALNDFYETPEAKERVEQSSFERQFLGIVTGRPDDFNTNDPSDMVNIFASLFDCLSSHVCSTVPSEPKNVPLGLGTYGPLFKRVEEEGLFWMNNVYGTSEEIRKLAYGPLIRDVLDDLSIPERRLSVYLGHDTGPFYL</sequence>
<dbReference type="Pfam" id="PF00328">
    <property type="entry name" value="His_Phos_2"/>
    <property type="match status" value="1"/>
</dbReference>
<feature type="transmembrane region" description="Helical" evidence="5">
    <location>
        <begin position="142"/>
        <end position="160"/>
    </location>
</feature>
<protein>
    <recommendedName>
        <fullName evidence="6">RING-type domain-containing protein</fullName>
    </recommendedName>
</protein>
<evidence type="ECO:0000256" key="4">
    <source>
        <dbReference type="PROSITE-ProRule" id="PRU00175"/>
    </source>
</evidence>
<dbReference type="GO" id="GO:0008270">
    <property type="term" value="F:zinc ion binding"/>
    <property type="evidence" value="ECO:0007669"/>
    <property type="project" value="UniProtKB-KW"/>
</dbReference>
<dbReference type="EMBL" id="JABANN010000030">
    <property type="protein sequence ID" value="KAF4674407.1"/>
    <property type="molecule type" value="Genomic_DNA"/>
</dbReference>
<keyword evidence="5" id="KW-0812">Transmembrane</keyword>
<evidence type="ECO:0000313" key="7">
    <source>
        <dbReference type="EMBL" id="KAF4674407.1"/>
    </source>
</evidence>
<feature type="transmembrane region" description="Helical" evidence="5">
    <location>
        <begin position="48"/>
        <end position="67"/>
    </location>
</feature>
<dbReference type="PANTHER" id="PTHR45798:SF97">
    <property type="entry name" value="ALCOHOL-SENSITIVE RING FINGER PROTEIN 1"/>
    <property type="match status" value="1"/>
</dbReference>
<dbReference type="SUPFAM" id="SSF53254">
    <property type="entry name" value="Phosphoglycerate mutase-like"/>
    <property type="match status" value="1"/>
</dbReference>
<feature type="transmembrane region" description="Helical" evidence="5">
    <location>
        <begin position="180"/>
        <end position="200"/>
    </location>
</feature>
<dbReference type="PANTHER" id="PTHR45798">
    <property type="entry name" value="RING-H2 FINGER PROTEIN ATL61-RELATED-RELATED"/>
    <property type="match status" value="1"/>
</dbReference>
<dbReference type="Pfam" id="PF13639">
    <property type="entry name" value="zf-RING_2"/>
    <property type="match status" value="1"/>
</dbReference>
<evidence type="ECO:0000259" key="6">
    <source>
        <dbReference type="PROSITE" id="PS50089"/>
    </source>
</evidence>
<comment type="caution">
    <text evidence="7">The sequence shown here is derived from an EMBL/GenBank/DDBJ whole genome shotgun (WGS) entry which is preliminary data.</text>
</comment>
<dbReference type="SMART" id="SM00184">
    <property type="entry name" value="RING"/>
    <property type="match status" value="1"/>
</dbReference>
<reference evidence="7 8" key="1">
    <citation type="submission" date="2020-04" db="EMBL/GenBank/DDBJ databases">
        <title>Perkinsus olseni comparative genomics.</title>
        <authorList>
            <person name="Bogema D.R."/>
        </authorList>
    </citation>
    <scope>NUCLEOTIDE SEQUENCE [LARGE SCALE GENOMIC DNA]</scope>
    <source>
        <strain evidence="7">ATCC PRA-31</strain>
    </source>
</reference>
<feature type="domain" description="RING-type" evidence="6">
    <location>
        <begin position="246"/>
        <end position="287"/>
    </location>
</feature>
<dbReference type="InterPro" id="IPR052788">
    <property type="entry name" value="RING-type_E3_ligase_ATL"/>
</dbReference>
<dbReference type="InterPro" id="IPR013083">
    <property type="entry name" value="Znf_RING/FYVE/PHD"/>
</dbReference>
<dbReference type="PROSITE" id="PS50089">
    <property type="entry name" value="ZF_RING_2"/>
    <property type="match status" value="1"/>
</dbReference>
<evidence type="ECO:0000313" key="8">
    <source>
        <dbReference type="Proteomes" id="UP000572268"/>
    </source>
</evidence>